<feature type="transmembrane region" description="Helical" evidence="1">
    <location>
        <begin position="12"/>
        <end position="33"/>
    </location>
</feature>
<proteinExistence type="predicted"/>
<name>A0A517SGM4_9PLAN</name>
<keyword evidence="1" id="KW-0812">Transmembrane</keyword>
<dbReference type="InParanoid" id="A0A517SGM4"/>
<dbReference type="Proteomes" id="UP000315700">
    <property type="component" value="Chromosome"/>
</dbReference>
<protein>
    <submittedName>
        <fullName evidence="2">Uncharacterized protein</fullName>
    </submittedName>
</protein>
<evidence type="ECO:0000313" key="3">
    <source>
        <dbReference type="Proteomes" id="UP000315700"/>
    </source>
</evidence>
<gene>
    <name evidence="2" type="ORF">Pan44_33190</name>
</gene>
<evidence type="ECO:0000256" key="1">
    <source>
        <dbReference type="SAM" id="Phobius"/>
    </source>
</evidence>
<dbReference type="AlphaFoldDB" id="A0A517SGM4"/>
<reference evidence="2 3" key="1">
    <citation type="submission" date="2019-02" db="EMBL/GenBank/DDBJ databases">
        <title>Deep-cultivation of Planctomycetes and their phenomic and genomic characterization uncovers novel biology.</title>
        <authorList>
            <person name="Wiegand S."/>
            <person name="Jogler M."/>
            <person name="Boedeker C."/>
            <person name="Pinto D."/>
            <person name="Vollmers J."/>
            <person name="Rivas-Marin E."/>
            <person name="Kohn T."/>
            <person name="Peeters S.H."/>
            <person name="Heuer A."/>
            <person name="Rast P."/>
            <person name="Oberbeckmann S."/>
            <person name="Bunk B."/>
            <person name="Jeske O."/>
            <person name="Meyerdierks A."/>
            <person name="Storesund J.E."/>
            <person name="Kallscheuer N."/>
            <person name="Luecker S."/>
            <person name="Lage O.M."/>
            <person name="Pohl T."/>
            <person name="Merkel B.J."/>
            <person name="Hornburger P."/>
            <person name="Mueller R.-W."/>
            <person name="Bruemmer F."/>
            <person name="Labrenz M."/>
            <person name="Spormann A.M."/>
            <person name="Op den Camp H."/>
            <person name="Overmann J."/>
            <person name="Amann R."/>
            <person name="Jetten M.S.M."/>
            <person name="Mascher T."/>
            <person name="Medema M.H."/>
            <person name="Devos D.P."/>
            <person name="Kaster A.-K."/>
            <person name="Ovreas L."/>
            <person name="Rohde M."/>
            <person name="Galperin M.Y."/>
            <person name="Jogler C."/>
        </authorList>
    </citation>
    <scope>NUCLEOTIDE SEQUENCE [LARGE SCALE GENOMIC DNA]</scope>
    <source>
        <strain evidence="2 3">Pan44</strain>
    </source>
</reference>
<sequence>MTAETAKPNRKRWRWIIAGVLLFVVALATAWYWPGVDQRFLGTWSFSIGPTISVRWTFHDDGRLDIWRKSGALEDTTHERWFVSGRRFYHVPDQSRRDHVVNSVARWWAILNDRAIPLKIVIDEVGADRIRLRQVFPGPFDESHVMTLTRVAE</sequence>
<dbReference type="KEGG" id="ccos:Pan44_33190"/>
<keyword evidence="1" id="KW-0472">Membrane</keyword>
<dbReference type="RefSeq" id="WP_145031048.1">
    <property type="nucleotide sequence ID" value="NZ_CP036271.1"/>
</dbReference>
<accession>A0A517SGM4</accession>
<keyword evidence="1" id="KW-1133">Transmembrane helix</keyword>
<keyword evidence="3" id="KW-1185">Reference proteome</keyword>
<organism evidence="2 3">
    <name type="scientific">Caulifigura coniformis</name>
    <dbReference type="NCBI Taxonomy" id="2527983"/>
    <lineage>
        <taxon>Bacteria</taxon>
        <taxon>Pseudomonadati</taxon>
        <taxon>Planctomycetota</taxon>
        <taxon>Planctomycetia</taxon>
        <taxon>Planctomycetales</taxon>
        <taxon>Planctomycetaceae</taxon>
        <taxon>Caulifigura</taxon>
    </lineage>
</organism>
<evidence type="ECO:0000313" key="2">
    <source>
        <dbReference type="EMBL" id="QDT55276.1"/>
    </source>
</evidence>
<dbReference type="EMBL" id="CP036271">
    <property type="protein sequence ID" value="QDT55276.1"/>
    <property type="molecule type" value="Genomic_DNA"/>
</dbReference>